<dbReference type="EMBL" id="BAAAVI010000085">
    <property type="protein sequence ID" value="GAA2906133.1"/>
    <property type="molecule type" value="Genomic_DNA"/>
</dbReference>
<reference evidence="3 4" key="1">
    <citation type="journal article" date="2019" name="Int. J. Syst. Evol. Microbiol.">
        <title>The Global Catalogue of Microorganisms (GCM) 10K type strain sequencing project: providing services to taxonomists for standard genome sequencing and annotation.</title>
        <authorList>
            <consortium name="The Broad Institute Genomics Platform"/>
            <consortium name="The Broad Institute Genome Sequencing Center for Infectious Disease"/>
            <person name="Wu L."/>
            <person name="Ma J."/>
        </authorList>
    </citation>
    <scope>NUCLEOTIDE SEQUENCE [LARGE SCALE GENOMIC DNA]</scope>
    <source>
        <strain evidence="3 4">JCM 6242</strain>
    </source>
</reference>
<dbReference type="InterPro" id="IPR012349">
    <property type="entry name" value="Split_barrel_FMN-bd"/>
</dbReference>
<evidence type="ECO:0000313" key="4">
    <source>
        <dbReference type="Proteomes" id="UP001500831"/>
    </source>
</evidence>
<keyword evidence="1" id="KW-0560">Oxidoreductase</keyword>
<accession>A0ABN3W9B6</accession>
<protein>
    <submittedName>
        <fullName evidence="3">TIGR03667 family PPOX class F420-dependent oxidoreductase</fullName>
    </submittedName>
</protein>
<dbReference type="InterPro" id="IPR019966">
    <property type="entry name" value="F420-dep_enz_PPOX_Rv3369"/>
</dbReference>
<dbReference type="PANTHER" id="PTHR35176">
    <property type="entry name" value="HEME OXYGENASE HI_0854-RELATED"/>
    <property type="match status" value="1"/>
</dbReference>
<evidence type="ECO:0000259" key="2">
    <source>
        <dbReference type="Pfam" id="PF01243"/>
    </source>
</evidence>
<gene>
    <name evidence="3" type="ORF">GCM10010517_72320</name>
</gene>
<dbReference type="InterPro" id="IPR011576">
    <property type="entry name" value="Pyridox_Oxase_N"/>
</dbReference>
<dbReference type="SUPFAM" id="SSF50475">
    <property type="entry name" value="FMN-binding split barrel"/>
    <property type="match status" value="1"/>
</dbReference>
<dbReference type="Pfam" id="PF01243">
    <property type="entry name" value="PNPOx_N"/>
    <property type="match status" value="1"/>
</dbReference>
<dbReference type="RefSeq" id="WP_344980933.1">
    <property type="nucleotide sequence ID" value="NZ_BAAAVI010000085.1"/>
</dbReference>
<dbReference type="NCBIfam" id="TIGR03667">
    <property type="entry name" value="Rv3369"/>
    <property type="match status" value="1"/>
</dbReference>
<feature type="domain" description="Pyridoxamine 5'-phosphate oxidase N-terminal" evidence="2">
    <location>
        <begin position="15"/>
        <end position="118"/>
    </location>
</feature>
<name>A0ABN3W9B6_9ACTN</name>
<dbReference type="Proteomes" id="UP001500831">
    <property type="component" value="Unassembled WGS sequence"/>
</dbReference>
<dbReference type="InterPro" id="IPR052019">
    <property type="entry name" value="F420H2_bilvrd_red/Heme_oxyg"/>
</dbReference>
<sequence>MTVTLPDAATEFGARVRHRLTEERVVWLTTVTDGGIPCPNPVWFWWDGESFLIYNWDRARRPANLRARPRVSLHFDGGPHGRDVVVFTGEARLLDDPVPAHLVPGYLAKYREAMIRLEGSPEAFGRTHPTALLVRPTGIRGR</sequence>
<evidence type="ECO:0000313" key="3">
    <source>
        <dbReference type="EMBL" id="GAA2906133.1"/>
    </source>
</evidence>
<evidence type="ECO:0000256" key="1">
    <source>
        <dbReference type="ARBA" id="ARBA00023002"/>
    </source>
</evidence>
<organism evidence="3 4">
    <name type="scientific">Streptosporangium fragile</name>
    <dbReference type="NCBI Taxonomy" id="46186"/>
    <lineage>
        <taxon>Bacteria</taxon>
        <taxon>Bacillati</taxon>
        <taxon>Actinomycetota</taxon>
        <taxon>Actinomycetes</taxon>
        <taxon>Streptosporangiales</taxon>
        <taxon>Streptosporangiaceae</taxon>
        <taxon>Streptosporangium</taxon>
    </lineage>
</organism>
<comment type="caution">
    <text evidence="3">The sequence shown here is derived from an EMBL/GenBank/DDBJ whole genome shotgun (WGS) entry which is preliminary data.</text>
</comment>
<keyword evidence="4" id="KW-1185">Reference proteome</keyword>
<dbReference type="Gene3D" id="2.30.110.10">
    <property type="entry name" value="Electron Transport, Fmn-binding Protein, Chain A"/>
    <property type="match status" value="1"/>
</dbReference>
<proteinExistence type="predicted"/>
<dbReference type="PANTHER" id="PTHR35176:SF4">
    <property type="entry name" value="PYRIDOXAMINE 5'-PHOSPHATE OXIDASE-RELATED FMN-BINDING"/>
    <property type="match status" value="1"/>
</dbReference>